<sequence>MNETISAAIRDALSEVTERPAAALTAETRFDRDYDLDSYMFVQFLLTLEDKLPGLRFAPEDIGQADFNTAGTLATHVEAALIRAGARADA</sequence>
<dbReference type="RefSeq" id="WP_160896405.1">
    <property type="nucleotide sequence ID" value="NZ_WUMU01000026.1"/>
</dbReference>
<keyword evidence="3" id="KW-1185">Reference proteome</keyword>
<evidence type="ECO:0000259" key="1">
    <source>
        <dbReference type="PROSITE" id="PS50075"/>
    </source>
</evidence>
<dbReference type="AlphaFoldDB" id="A0A6L7G8K1"/>
<evidence type="ECO:0000313" key="3">
    <source>
        <dbReference type="Proteomes" id="UP000477911"/>
    </source>
</evidence>
<protein>
    <submittedName>
        <fullName evidence="2">Acyl carrier protein</fullName>
    </submittedName>
</protein>
<accession>A0A6L7G8K1</accession>
<name>A0A6L7G8K1_9RHOB</name>
<proteinExistence type="predicted"/>
<reference evidence="2 3" key="1">
    <citation type="submission" date="2019-12" db="EMBL/GenBank/DDBJ databases">
        <authorList>
            <person name="Li M."/>
        </authorList>
    </citation>
    <scope>NUCLEOTIDE SEQUENCE [LARGE SCALE GENOMIC DNA]</scope>
    <source>
        <strain evidence="2 3">GBMRC 2024</strain>
    </source>
</reference>
<gene>
    <name evidence="2" type="ORF">GR170_20780</name>
</gene>
<comment type="caution">
    <text evidence="2">The sequence shown here is derived from an EMBL/GenBank/DDBJ whole genome shotgun (WGS) entry which is preliminary data.</text>
</comment>
<dbReference type="Proteomes" id="UP000477911">
    <property type="component" value="Unassembled WGS sequence"/>
</dbReference>
<dbReference type="InterPro" id="IPR009081">
    <property type="entry name" value="PP-bd_ACP"/>
</dbReference>
<dbReference type="SUPFAM" id="SSF47336">
    <property type="entry name" value="ACP-like"/>
    <property type="match status" value="1"/>
</dbReference>
<feature type="domain" description="Carrier" evidence="1">
    <location>
        <begin position="1"/>
        <end position="81"/>
    </location>
</feature>
<dbReference type="PROSITE" id="PS50075">
    <property type="entry name" value="CARRIER"/>
    <property type="match status" value="1"/>
</dbReference>
<organism evidence="2 3">
    <name type="scientific">Pseudooceanicola albus</name>
    <dbReference type="NCBI Taxonomy" id="2692189"/>
    <lineage>
        <taxon>Bacteria</taxon>
        <taxon>Pseudomonadati</taxon>
        <taxon>Pseudomonadota</taxon>
        <taxon>Alphaproteobacteria</taxon>
        <taxon>Rhodobacterales</taxon>
        <taxon>Paracoccaceae</taxon>
        <taxon>Pseudooceanicola</taxon>
    </lineage>
</organism>
<evidence type="ECO:0000313" key="2">
    <source>
        <dbReference type="EMBL" id="MXN20279.1"/>
    </source>
</evidence>
<dbReference type="Gene3D" id="1.10.1200.10">
    <property type="entry name" value="ACP-like"/>
    <property type="match status" value="1"/>
</dbReference>
<dbReference type="EMBL" id="WUMU01000026">
    <property type="protein sequence ID" value="MXN20279.1"/>
    <property type="molecule type" value="Genomic_DNA"/>
</dbReference>
<dbReference type="InterPro" id="IPR036736">
    <property type="entry name" value="ACP-like_sf"/>
</dbReference>
<dbReference type="Pfam" id="PF00550">
    <property type="entry name" value="PP-binding"/>
    <property type="match status" value="1"/>
</dbReference>